<keyword evidence="3" id="KW-1185">Reference proteome</keyword>
<dbReference type="AlphaFoldDB" id="A0A0V8HFL8"/>
<proteinExistence type="predicted"/>
<dbReference type="Gene3D" id="3.10.450.50">
    <property type="match status" value="1"/>
</dbReference>
<feature type="region of interest" description="Disordered" evidence="1">
    <location>
        <begin position="352"/>
        <end position="384"/>
    </location>
</feature>
<dbReference type="EMBL" id="FMAU01000004">
    <property type="protein sequence ID" value="SCC21617.1"/>
    <property type="molecule type" value="Genomic_DNA"/>
</dbReference>
<evidence type="ECO:0000313" key="2">
    <source>
        <dbReference type="EMBL" id="SCC21617.1"/>
    </source>
</evidence>
<organism evidence="2 3">
    <name type="scientific">[Bacillus] enclensis</name>
    <dbReference type="NCBI Taxonomy" id="1402860"/>
    <lineage>
        <taxon>Bacteria</taxon>
        <taxon>Bacillati</taxon>
        <taxon>Bacillota</taxon>
        <taxon>Bacilli</taxon>
        <taxon>Bacillales</taxon>
        <taxon>Bacillaceae</taxon>
        <taxon>Rossellomorea</taxon>
    </lineage>
</organism>
<accession>A0A0V8HFL8</accession>
<name>A0A0V8HFL8_9BACI</name>
<dbReference type="InterPro" id="IPR004027">
    <property type="entry name" value="SEC_C_motif"/>
</dbReference>
<dbReference type="Proteomes" id="UP000181997">
    <property type="component" value="Unassembled WGS sequence"/>
</dbReference>
<protein>
    <submittedName>
        <fullName evidence="2">SEC-C motif-containing protein</fullName>
    </submittedName>
</protein>
<evidence type="ECO:0000256" key="1">
    <source>
        <dbReference type="SAM" id="MobiDB-lite"/>
    </source>
</evidence>
<reference evidence="3" key="1">
    <citation type="submission" date="2016-08" db="EMBL/GenBank/DDBJ databases">
        <authorList>
            <person name="Varghese N."/>
            <person name="Submissions Spin"/>
        </authorList>
    </citation>
    <scope>NUCLEOTIDE SEQUENCE [LARGE SCALE GENOMIC DNA]</scope>
    <source>
        <strain evidence="3">SGD-1123</strain>
    </source>
</reference>
<dbReference type="SUPFAM" id="SSF103642">
    <property type="entry name" value="Sec-C motif"/>
    <property type="match status" value="1"/>
</dbReference>
<dbReference type="Pfam" id="PF02810">
    <property type="entry name" value="SEC-C"/>
    <property type="match status" value="1"/>
</dbReference>
<gene>
    <name evidence="2" type="ORF">GA0061094_3149</name>
</gene>
<evidence type="ECO:0000313" key="3">
    <source>
        <dbReference type="Proteomes" id="UP000181997"/>
    </source>
</evidence>
<dbReference type="RefSeq" id="WP_058299174.1">
    <property type="nucleotide sequence ID" value="NZ_FMAU01000004.1"/>
</dbReference>
<sequence>MNFLEKVEPHLLNEDPIVRKSAARILENTTLPTEETLFTVLKAIDREGDIEPSDSLLPRVSFLPMSEKGFDEILNRVEALPDNDTRLVFYMRFIRKAESELLVKYKERITRFFGEEELAEIVKMPGRSKDELMLEFDEVVEALEKDWHNQTYYDYGKRIIKELVIKGGLDVEDIDKGITDTMSEDGFLTYRGILLLYMAGEMKMDTFIPRMVDFFRNEEEGDVALNEVAEVLISIGTAEVVREIEKVALIDSTYFFSIKVLESIKTQEAERALLRLFAKSTDLSQKTILAEALSQHLSVECIPLVEKLVEEGYDETMLTLEDSLYTHCIINKIEHPKLEMWKNHIEAENDRQRSLGPLPPLKQPAAKDVKAGRNDPCPCGSGKKYKKCCLN</sequence>